<dbReference type="NCBIfam" id="TIGR01549">
    <property type="entry name" value="HAD-SF-IA-v1"/>
    <property type="match status" value="1"/>
</dbReference>
<dbReference type="GO" id="GO:0005829">
    <property type="term" value="C:cytosol"/>
    <property type="evidence" value="ECO:0007669"/>
    <property type="project" value="TreeGrafter"/>
</dbReference>
<dbReference type="InterPro" id="IPR041492">
    <property type="entry name" value="HAD_2"/>
</dbReference>
<dbReference type="SFLD" id="SFLDG01129">
    <property type="entry name" value="C1.5:_HAD__Beta-PGM__Phosphata"/>
    <property type="match status" value="1"/>
</dbReference>
<accession>C7N0L3</accession>
<dbReference type="SUPFAM" id="SSF56784">
    <property type="entry name" value="HAD-like"/>
    <property type="match status" value="1"/>
</dbReference>
<dbReference type="RefSeq" id="WP_012797202.1">
    <property type="nucleotide sequence ID" value="NC_013165.1"/>
</dbReference>
<dbReference type="STRING" id="471855.Shel_00150"/>
<dbReference type="InterPro" id="IPR006439">
    <property type="entry name" value="HAD-SF_hydro_IA"/>
</dbReference>
<reference evidence="1 2" key="1">
    <citation type="journal article" date="2009" name="Stand. Genomic Sci.">
        <title>Complete genome sequence of Slackia heliotrinireducens type strain (RHS 1).</title>
        <authorList>
            <person name="Pukall R."/>
            <person name="Lapidus A."/>
            <person name="Nolan M."/>
            <person name="Copeland A."/>
            <person name="Glavina Del Rio T."/>
            <person name="Lucas S."/>
            <person name="Chen F."/>
            <person name="Tice H."/>
            <person name="Cheng J.F."/>
            <person name="Chertkov O."/>
            <person name="Bruce D."/>
            <person name="Goodwin L."/>
            <person name="Kuske C."/>
            <person name="Brettin T."/>
            <person name="Detter J.C."/>
            <person name="Han C."/>
            <person name="Pitluck S."/>
            <person name="Pati A."/>
            <person name="Mavrommatis K."/>
            <person name="Ivanova N."/>
            <person name="Ovchinnikova G."/>
            <person name="Chen A."/>
            <person name="Palaniappan K."/>
            <person name="Schneider S."/>
            <person name="Rohde M."/>
            <person name="Chain P."/>
            <person name="D'haeseleer P."/>
            <person name="Goker M."/>
            <person name="Bristow J."/>
            <person name="Eisen J.A."/>
            <person name="Markowitz V."/>
            <person name="Kyrpides N.C."/>
            <person name="Klenk H.P."/>
            <person name="Hugenholtz P."/>
        </authorList>
    </citation>
    <scope>NUCLEOTIDE SEQUENCE [LARGE SCALE GENOMIC DNA]</scope>
    <source>
        <strain evidence="2">ATCC 29202 / DSM 20476 / NCTC 11029 / RHS 1</strain>
    </source>
</reference>
<dbReference type="Gene3D" id="3.40.50.1000">
    <property type="entry name" value="HAD superfamily/HAD-like"/>
    <property type="match status" value="1"/>
</dbReference>
<keyword evidence="2" id="KW-1185">Reference proteome</keyword>
<dbReference type="InterPro" id="IPR050155">
    <property type="entry name" value="HAD-like_hydrolase_sf"/>
</dbReference>
<dbReference type="Proteomes" id="UP000002026">
    <property type="component" value="Chromosome"/>
</dbReference>
<dbReference type="GO" id="GO:0006281">
    <property type="term" value="P:DNA repair"/>
    <property type="evidence" value="ECO:0007669"/>
    <property type="project" value="TreeGrafter"/>
</dbReference>
<dbReference type="AlphaFoldDB" id="C7N0L3"/>
<dbReference type="InterPro" id="IPR023214">
    <property type="entry name" value="HAD_sf"/>
</dbReference>
<dbReference type="PANTHER" id="PTHR43434">
    <property type="entry name" value="PHOSPHOGLYCOLATE PHOSPHATASE"/>
    <property type="match status" value="1"/>
</dbReference>
<dbReference type="PANTHER" id="PTHR43434:SF1">
    <property type="entry name" value="PHOSPHOGLYCOLATE PHOSPHATASE"/>
    <property type="match status" value="1"/>
</dbReference>
<name>C7N0L3_SLAHD</name>
<dbReference type="EMBL" id="CP001684">
    <property type="protein sequence ID" value="ACV21091.1"/>
    <property type="molecule type" value="Genomic_DNA"/>
</dbReference>
<protein>
    <submittedName>
        <fullName evidence="1">Haloacid dehalogenase superfamily enzyme, subfamily IA</fullName>
    </submittedName>
</protein>
<dbReference type="Gene3D" id="1.10.150.240">
    <property type="entry name" value="Putative phosphatase, domain 2"/>
    <property type="match status" value="1"/>
</dbReference>
<dbReference type="InterPro" id="IPR023198">
    <property type="entry name" value="PGP-like_dom2"/>
</dbReference>
<dbReference type="Pfam" id="PF13419">
    <property type="entry name" value="HAD_2"/>
    <property type="match status" value="1"/>
</dbReference>
<dbReference type="GO" id="GO:0008967">
    <property type="term" value="F:phosphoglycolate phosphatase activity"/>
    <property type="evidence" value="ECO:0007669"/>
    <property type="project" value="TreeGrafter"/>
</dbReference>
<sequence length="218" mass="23969">MTTARNTYDAFVFDLDGTLLHTLPDLLTTTNICLKQFGFPTITLEDIRLLVGDGQRRLVETASPKDTSPETLDAMFELWKATYVDHLGEATRPYAGIPEVLDELHARGKKTAVLSNKYDGGAKAVIEQFLPGKFDLVLGSGPVPRKPDPTGIRYVAEQLGVPLERVAYFGDSNFDMRTAANAQIFGVGVTWGYEDEQTLWDTGASAVIHQVEDILSFA</sequence>
<dbReference type="PRINTS" id="PR00413">
    <property type="entry name" value="HADHALOGNASE"/>
</dbReference>
<evidence type="ECO:0000313" key="2">
    <source>
        <dbReference type="Proteomes" id="UP000002026"/>
    </source>
</evidence>
<evidence type="ECO:0000313" key="1">
    <source>
        <dbReference type="EMBL" id="ACV21091.1"/>
    </source>
</evidence>
<dbReference type="KEGG" id="shi:Shel_00150"/>
<organism evidence="1 2">
    <name type="scientific">Slackia heliotrinireducens (strain ATCC 29202 / DSM 20476 / NCTC 11029 / RHS 1)</name>
    <name type="common">Peptococcus heliotrinreducens</name>
    <dbReference type="NCBI Taxonomy" id="471855"/>
    <lineage>
        <taxon>Bacteria</taxon>
        <taxon>Bacillati</taxon>
        <taxon>Actinomycetota</taxon>
        <taxon>Coriobacteriia</taxon>
        <taxon>Eggerthellales</taxon>
        <taxon>Eggerthellaceae</taxon>
        <taxon>Slackia</taxon>
    </lineage>
</organism>
<gene>
    <name evidence="1" type="ordered locus">Shel_00150</name>
</gene>
<dbReference type="eggNOG" id="COG0546">
    <property type="taxonomic scope" value="Bacteria"/>
</dbReference>
<dbReference type="HOGENOM" id="CLU_045011_19_1_11"/>
<dbReference type="InterPro" id="IPR036412">
    <property type="entry name" value="HAD-like_sf"/>
</dbReference>
<proteinExistence type="predicted"/>
<dbReference type="SFLD" id="SFLDS00003">
    <property type="entry name" value="Haloacid_Dehalogenase"/>
    <property type="match status" value="1"/>
</dbReference>